<dbReference type="WBParaSite" id="EgrG_000707400">
    <property type="protein sequence ID" value="EgrG_000707400"/>
    <property type="gene ID" value="EgrG_000707400"/>
</dbReference>
<reference evidence="11 12" key="1">
    <citation type="journal article" date="2013" name="Nature">
        <title>The genomes of four tapeworm species reveal adaptations to parasitism.</title>
        <authorList>
            <person name="Tsai I.J."/>
            <person name="Zarowiecki M."/>
            <person name="Holroyd N."/>
            <person name="Garciarrubio A."/>
            <person name="Sanchez-Flores A."/>
            <person name="Brooks K.L."/>
            <person name="Tracey A."/>
            <person name="Bobes R.J."/>
            <person name="Fragoso G."/>
            <person name="Sciutto E."/>
            <person name="Aslett M."/>
            <person name="Beasley H."/>
            <person name="Bennett H.M."/>
            <person name="Cai J."/>
            <person name="Camicia F."/>
            <person name="Clark R."/>
            <person name="Cucher M."/>
            <person name="De Silva N."/>
            <person name="Day T.A."/>
            <person name="Deplazes P."/>
            <person name="Estrada K."/>
            <person name="Fernandez C."/>
            <person name="Holland P.W."/>
            <person name="Hou J."/>
            <person name="Hu S."/>
            <person name="Huckvale T."/>
            <person name="Hung S.S."/>
            <person name="Kamenetzky L."/>
            <person name="Keane J.A."/>
            <person name="Kiss F."/>
            <person name="Koziol U."/>
            <person name="Lambert O."/>
            <person name="Liu K."/>
            <person name="Luo X."/>
            <person name="Luo Y."/>
            <person name="Macchiaroli N."/>
            <person name="Nichol S."/>
            <person name="Paps J."/>
            <person name="Parkinson J."/>
            <person name="Pouchkina-Stantcheva N."/>
            <person name="Riddiford N."/>
            <person name="Rosenzvit M."/>
            <person name="Salinas G."/>
            <person name="Wasmuth J.D."/>
            <person name="Zamanian M."/>
            <person name="Zheng Y."/>
            <person name="Cai X."/>
            <person name="Soberon X."/>
            <person name="Olson P.D."/>
            <person name="Laclette J.P."/>
            <person name="Brehm K."/>
            <person name="Berriman M."/>
            <person name="Garciarrubio A."/>
            <person name="Bobes R.J."/>
            <person name="Fragoso G."/>
            <person name="Sanchez-Flores A."/>
            <person name="Estrada K."/>
            <person name="Cevallos M.A."/>
            <person name="Morett E."/>
            <person name="Gonzalez V."/>
            <person name="Portillo T."/>
            <person name="Ochoa-Leyva A."/>
            <person name="Jose M.V."/>
            <person name="Sciutto E."/>
            <person name="Landa A."/>
            <person name="Jimenez L."/>
            <person name="Valdes V."/>
            <person name="Carrero J.C."/>
            <person name="Larralde C."/>
            <person name="Morales-Montor J."/>
            <person name="Limon-Lason J."/>
            <person name="Soberon X."/>
            <person name="Laclette J.P."/>
        </authorList>
    </citation>
    <scope>NUCLEOTIDE SEQUENCE [LARGE SCALE GENOMIC DNA]</scope>
</reference>
<dbReference type="PIRSF" id="PIRSF005514">
    <property type="entry name" value="ATPase_F0_D_mt"/>
    <property type="match status" value="1"/>
</dbReference>
<dbReference type="PANTHER" id="PTHR12700">
    <property type="entry name" value="ATP SYNTHASE SUBUNIT D, MITOCHONDRIAL"/>
    <property type="match status" value="1"/>
</dbReference>
<organism evidence="11">
    <name type="scientific">Echinococcus granulosus</name>
    <name type="common">Hydatid tapeworm</name>
    <dbReference type="NCBI Taxonomy" id="6210"/>
    <lineage>
        <taxon>Eukaryota</taxon>
        <taxon>Metazoa</taxon>
        <taxon>Spiralia</taxon>
        <taxon>Lophotrochozoa</taxon>
        <taxon>Platyhelminthes</taxon>
        <taxon>Cestoda</taxon>
        <taxon>Eucestoda</taxon>
        <taxon>Cyclophyllidea</taxon>
        <taxon>Taeniidae</taxon>
        <taxon>Echinococcus</taxon>
        <taxon>Echinococcus granulosus group</taxon>
    </lineage>
</organism>
<accession>A0A068WZH1</accession>
<evidence type="ECO:0000256" key="9">
    <source>
        <dbReference type="ARBA" id="ARBA00023136"/>
    </source>
</evidence>
<evidence type="ECO:0000256" key="7">
    <source>
        <dbReference type="ARBA" id="ARBA00023065"/>
    </source>
</evidence>
<comment type="similarity">
    <text evidence="2 10">Belongs to the ATPase d subunit family.</text>
</comment>
<evidence type="ECO:0000256" key="5">
    <source>
        <dbReference type="ARBA" id="ARBA00022781"/>
    </source>
</evidence>
<evidence type="ECO:0000256" key="6">
    <source>
        <dbReference type="ARBA" id="ARBA00022792"/>
    </source>
</evidence>
<evidence type="ECO:0000256" key="4">
    <source>
        <dbReference type="ARBA" id="ARBA00022547"/>
    </source>
</evidence>
<dbReference type="EMBL" id="LK028588">
    <property type="protein sequence ID" value="CDS23067.1"/>
    <property type="molecule type" value="Genomic_DNA"/>
</dbReference>
<keyword evidence="5 10" id="KW-0375">Hydrogen ion transport</keyword>
<dbReference type="OrthoDB" id="35799at2759"/>
<protein>
    <recommendedName>
        <fullName evidence="10">ATP synthase subunit d, mitochondrial</fullName>
    </recommendedName>
</protein>
<evidence type="ECO:0000256" key="1">
    <source>
        <dbReference type="ARBA" id="ARBA00004273"/>
    </source>
</evidence>
<keyword evidence="9 10" id="KW-0472">Membrane</keyword>
<proteinExistence type="inferred from homology"/>
<evidence type="ECO:0000256" key="8">
    <source>
        <dbReference type="ARBA" id="ARBA00023128"/>
    </source>
</evidence>
<comment type="subcellular location">
    <subcellularLocation>
        <location evidence="1 10">Mitochondrion inner membrane</location>
    </subcellularLocation>
</comment>
<keyword evidence="8 10" id="KW-0496">Mitochondrion</keyword>
<gene>
    <name evidence="13" type="primary">EGR_03645</name>
    <name evidence="11" type="ORF">EgrG_000707400</name>
</gene>
<name>A0A068WZH1_ECHGR</name>
<comment type="function">
    <text evidence="10">Mitochondrial membrane ATP synthase (F(1)F(0) ATP synthase or Complex V) produces ATP from ADP in the presence of a proton gradient across the membrane which is generated by electron transport complexes of the respiratory chain. F-type ATPases consist of two structural domains, F(1) - containing the extramembraneous catalytic core, and F(0) - containing the membrane proton channel, linked together by a central stalk and a peripheral stalk. During catalysis, ATP synthesis in the catalytic domain of F(1) is coupled via a rotary mechanism of the central stalk subunits to proton translocation.</text>
</comment>
<evidence type="ECO:0000256" key="2">
    <source>
        <dbReference type="ARBA" id="ARBA00006842"/>
    </source>
</evidence>
<evidence type="ECO:0000256" key="10">
    <source>
        <dbReference type="PIRNR" id="PIRNR005514"/>
    </source>
</evidence>
<dbReference type="AlphaFoldDB" id="A0A068WZH1"/>
<sequence length="176" mass="20304">MASRRIARTAINWTELYQNCPKHQLEQFRDLKTKTDGLVSKISSLPEKLPEVNWEYYRKVVPVPGLVDKFKKEYMALQVVPPTDSKNVEKSVDEQATRMSALVKKHVTACESMKADATRMKEALKKLPPFDEMIPEIIVTYFPDTNMDPFYTGEALKTETHTVLQNTAPRVHWDFS</sequence>
<reference evidence="13" key="3">
    <citation type="submission" date="2020-10" db="UniProtKB">
        <authorList>
            <consortium name="WormBaseParasite"/>
        </authorList>
    </citation>
    <scope>IDENTIFICATION</scope>
</reference>
<dbReference type="Pfam" id="PF05873">
    <property type="entry name" value="Mt_ATP-synt_D"/>
    <property type="match status" value="1"/>
</dbReference>
<dbReference type="SUPFAM" id="SSF161065">
    <property type="entry name" value="ATP synthase D chain-like"/>
    <property type="match status" value="1"/>
</dbReference>
<keyword evidence="3 10" id="KW-0813">Transport</keyword>
<evidence type="ECO:0000256" key="3">
    <source>
        <dbReference type="ARBA" id="ARBA00022448"/>
    </source>
</evidence>
<evidence type="ECO:0000313" key="12">
    <source>
        <dbReference type="Proteomes" id="UP000492820"/>
    </source>
</evidence>
<dbReference type="GO" id="GO:0045259">
    <property type="term" value="C:proton-transporting ATP synthase complex"/>
    <property type="evidence" value="ECO:0007669"/>
    <property type="project" value="UniProtKB-KW"/>
</dbReference>
<dbReference type="GO" id="GO:0015986">
    <property type="term" value="P:proton motive force-driven ATP synthesis"/>
    <property type="evidence" value="ECO:0007669"/>
    <property type="project" value="UniProtKB-UniRule"/>
</dbReference>
<dbReference type="GO" id="GO:0015078">
    <property type="term" value="F:proton transmembrane transporter activity"/>
    <property type="evidence" value="ECO:0007669"/>
    <property type="project" value="InterPro"/>
</dbReference>
<keyword evidence="6 10" id="KW-0999">Mitochondrion inner membrane</keyword>
<dbReference type="GO" id="GO:0005743">
    <property type="term" value="C:mitochondrial inner membrane"/>
    <property type="evidence" value="ECO:0007669"/>
    <property type="project" value="UniProtKB-SubCell"/>
</dbReference>
<reference evidence="11" key="2">
    <citation type="submission" date="2014-06" db="EMBL/GenBank/DDBJ databases">
        <authorList>
            <person name="Aslett M."/>
        </authorList>
    </citation>
    <scope>NUCLEOTIDE SEQUENCE</scope>
</reference>
<evidence type="ECO:0000313" key="11">
    <source>
        <dbReference type="EMBL" id="CDS23067.1"/>
    </source>
</evidence>
<dbReference type="Gene3D" id="6.10.280.70">
    <property type="match status" value="1"/>
</dbReference>
<keyword evidence="7 10" id="KW-0406">Ion transport</keyword>
<dbReference type="Proteomes" id="UP000492820">
    <property type="component" value="Unassembled WGS sequence"/>
</dbReference>
<keyword evidence="4" id="KW-0138">CF(0)</keyword>
<dbReference type="InterPro" id="IPR036228">
    <property type="entry name" value="ATP_synth_F0_dsu_sf_mt"/>
</dbReference>
<evidence type="ECO:0000313" key="13">
    <source>
        <dbReference type="WBParaSite" id="EgrG_000707400"/>
    </source>
</evidence>
<dbReference type="InterPro" id="IPR008689">
    <property type="entry name" value="ATP_synth_F0_dsu_mt"/>
</dbReference>